<dbReference type="InterPro" id="IPR022812">
    <property type="entry name" value="Dynamin"/>
</dbReference>
<dbReference type="Pfam" id="PF00350">
    <property type="entry name" value="Dynamin_N"/>
    <property type="match status" value="1"/>
</dbReference>
<dbReference type="EMBL" id="LSRX01001294">
    <property type="protein sequence ID" value="OLP81297.1"/>
    <property type="molecule type" value="Genomic_DNA"/>
</dbReference>
<dbReference type="Pfam" id="PF01031">
    <property type="entry name" value="Dynamin_M"/>
    <property type="match status" value="1"/>
</dbReference>
<feature type="region of interest" description="Disordered" evidence="3">
    <location>
        <begin position="1"/>
        <end position="56"/>
    </location>
</feature>
<dbReference type="GO" id="GO:0003924">
    <property type="term" value="F:GTPase activity"/>
    <property type="evidence" value="ECO:0007669"/>
    <property type="project" value="InterPro"/>
</dbReference>
<dbReference type="SMART" id="SM00053">
    <property type="entry name" value="DYNc"/>
    <property type="match status" value="1"/>
</dbReference>
<name>A0A1Q9CEN3_SYMMI</name>
<dbReference type="GO" id="GO:0005525">
    <property type="term" value="F:GTP binding"/>
    <property type="evidence" value="ECO:0007669"/>
    <property type="project" value="InterPro"/>
</dbReference>
<evidence type="ECO:0000259" key="4">
    <source>
        <dbReference type="PROSITE" id="PS51718"/>
    </source>
</evidence>
<comment type="caution">
    <text evidence="5">The sequence shown here is derived from an EMBL/GenBank/DDBJ whole genome shotgun (WGS) entry which is preliminary data.</text>
</comment>
<dbReference type="GO" id="GO:0016020">
    <property type="term" value="C:membrane"/>
    <property type="evidence" value="ECO:0007669"/>
    <property type="project" value="TreeGrafter"/>
</dbReference>
<proteinExistence type="predicted"/>
<evidence type="ECO:0000313" key="6">
    <source>
        <dbReference type="Proteomes" id="UP000186817"/>
    </source>
</evidence>
<dbReference type="PANTHER" id="PTHR11566:SF173">
    <property type="entry name" value="DYNAMIN-RELATED PROTEIN 4C"/>
    <property type="match status" value="1"/>
</dbReference>
<reference evidence="5 6" key="1">
    <citation type="submission" date="2016-02" db="EMBL/GenBank/DDBJ databases">
        <title>Genome analysis of coral dinoflagellate symbionts highlights evolutionary adaptations to a symbiotic lifestyle.</title>
        <authorList>
            <person name="Aranda M."/>
            <person name="Li Y."/>
            <person name="Liew Y.J."/>
            <person name="Baumgarten S."/>
            <person name="Simakov O."/>
            <person name="Wilson M."/>
            <person name="Piel J."/>
            <person name="Ashoor H."/>
            <person name="Bougouffa S."/>
            <person name="Bajic V.B."/>
            <person name="Ryu T."/>
            <person name="Ravasi T."/>
            <person name="Bayer T."/>
            <person name="Micklem G."/>
            <person name="Kim H."/>
            <person name="Bhak J."/>
            <person name="Lajeunesse T.C."/>
            <person name="Voolstra C.R."/>
        </authorList>
    </citation>
    <scope>NUCLEOTIDE SEQUENCE [LARGE SCALE GENOMIC DNA]</scope>
    <source>
        <strain evidence="5 6">CCMP2467</strain>
    </source>
</reference>
<feature type="domain" description="Dynamin-type G" evidence="4">
    <location>
        <begin position="51"/>
        <end position="324"/>
    </location>
</feature>
<dbReference type="OrthoDB" id="5061070at2759"/>
<dbReference type="GO" id="GO:0005874">
    <property type="term" value="C:microtubule"/>
    <property type="evidence" value="ECO:0007669"/>
    <property type="project" value="TreeGrafter"/>
</dbReference>
<dbReference type="InterPro" id="IPR001401">
    <property type="entry name" value="Dynamin_GTPase"/>
</dbReference>
<dbReference type="InterPro" id="IPR045063">
    <property type="entry name" value="Dynamin_N"/>
</dbReference>
<dbReference type="Proteomes" id="UP000186817">
    <property type="component" value="Unassembled WGS sequence"/>
</dbReference>
<dbReference type="GO" id="GO:0005737">
    <property type="term" value="C:cytoplasm"/>
    <property type="evidence" value="ECO:0007669"/>
    <property type="project" value="TreeGrafter"/>
</dbReference>
<dbReference type="OMA" id="PRAQNTC"/>
<dbReference type="GO" id="GO:0008017">
    <property type="term" value="F:microtubule binding"/>
    <property type="evidence" value="ECO:0007669"/>
    <property type="project" value="TreeGrafter"/>
</dbReference>
<keyword evidence="2" id="KW-0342">GTP-binding</keyword>
<protein>
    <submittedName>
        <fullName evidence="5">Dynamin-related protein 4C</fullName>
    </submittedName>
</protein>
<evidence type="ECO:0000256" key="2">
    <source>
        <dbReference type="ARBA" id="ARBA00023134"/>
    </source>
</evidence>
<dbReference type="SUPFAM" id="SSF52540">
    <property type="entry name" value="P-loop containing nucleoside triphosphate hydrolases"/>
    <property type="match status" value="1"/>
</dbReference>
<keyword evidence="6" id="KW-1185">Reference proteome</keyword>
<dbReference type="InterPro" id="IPR027417">
    <property type="entry name" value="P-loop_NTPase"/>
</dbReference>
<organism evidence="5 6">
    <name type="scientific">Symbiodinium microadriaticum</name>
    <name type="common">Dinoflagellate</name>
    <name type="synonym">Zooxanthella microadriatica</name>
    <dbReference type="NCBI Taxonomy" id="2951"/>
    <lineage>
        <taxon>Eukaryota</taxon>
        <taxon>Sar</taxon>
        <taxon>Alveolata</taxon>
        <taxon>Dinophyceae</taxon>
        <taxon>Suessiales</taxon>
        <taxon>Symbiodiniaceae</taxon>
        <taxon>Symbiodinium</taxon>
    </lineage>
</organism>
<evidence type="ECO:0000256" key="1">
    <source>
        <dbReference type="ARBA" id="ARBA00022741"/>
    </source>
</evidence>
<dbReference type="InterPro" id="IPR030381">
    <property type="entry name" value="G_DYNAMIN_dom"/>
</dbReference>
<dbReference type="PANTHER" id="PTHR11566">
    <property type="entry name" value="DYNAMIN"/>
    <property type="match status" value="1"/>
</dbReference>
<sequence length="695" mass="77245">MLGASPRREARIRAAHSGNVGWSGDPAQNHGRGFQEAGAHGERSPCVSSRPDPPPGVVVVGEQSAGKSSLLENISGIQFPRAQNTCTRMPCVLTMLTDPTVNESFALVSMDSSFTDAKRCAVADVEGQIKELTDQHTTGAAFISTEALYIRVVRRDGLQLSLIDLPGVTHNAEKMSNIHEVTVSLVKEYIEPEEMVILCVIPAMSDFGNAEVVKLAREYDPEGIRTLGVVTKCDDAANAEASDIVEKVTMSRDSDVRLAFGFHCVVNRSQKNIDEGMSREDLWQKEEKTFTASDRKLPANNWGTLRLMEKVAKIQEARVDECLPKIKESVRQRTIQLREELRSLPAQAEAEGDQFKLFNSTVRLIKDDLQRRIRAEFMSSDESDSALTIAPQVAKRIQQFRRDLAQRNPEWLGPDMIEEVKYTVALLGTAGAKLKEEEPQLTPEFVDLVKQAQEEPEKLAVLELCASLHVYTGFLIEGFVEHAAKLLKFNMVEHLGETLEDTWREELGGSALHELFPKDEGIARQREALMACMRTLQDFKEQLSTLKVAAPVPTHVPAKRKTMSDSLQDREKARKEELAARTFVWNFAAALEGKEAKKGTRLDSPKFTKMMVPDMYLSFYPYGDDKSADGKSALFLHSPAGWTLSYRLRAGGVEVMVEGWKFDATEAGYGGRIFPAVKAFSTQEVSVELLKAVPP</sequence>
<feature type="compositionally biased region" description="Basic and acidic residues" evidence="3">
    <location>
        <begin position="1"/>
        <end position="12"/>
    </location>
</feature>
<accession>A0A1Q9CEN3</accession>
<dbReference type="Gene3D" id="3.40.50.300">
    <property type="entry name" value="P-loop containing nucleotide triphosphate hydrolases"/>
    <property type="match status" value="1"/>
</dbReference>
<dbReference type="PRINTS" id="PR00195">
    <property type="entry name" value="DYNAMIN"/>
</dbReference>
<dbReference type="AlphaFoldDB" id="A0A1Q9CEN3"/>
<gene>
    <name evidence="5" type="primary">DRP4C</name>
    <name evidence="5" type="ORF">AK812_SmicGene38179</name>
</gene>
<evidence type="ECO:0000256" key="3">
    <source>
        <dbReference type="SAM" id="MobiDB-lite"/>
    </source>
</evidence>
<dbReference type="CDD" id="cd08771">
    <property type="entry name" value="DLP_1"/>
    <property type="match status" value="1"/>
</dbReference>
<dbReference type="PROSITE" id="PS51718">
    <property type="entry name" value="G_DYNAMIN_2"/>
    <property type="match status" value="1"/>
</dbReference>
<evidence type="ECO:0000313" key="5">
    <source>
        <dbReference type="EMBL" id="OLP81297.1"/>
    </source>
</evidence>
<dbReference type="InterPro" id="IPR000375">
    <property type="entry name" value="Dynamin_stalk"/>
</dbReference>
<keyword evidence="1" id="KW-0547">Nucleotide-binding</keyword>